<evidence type="ECO:0000313" key="6">
    <source>
        <dbReference type="EMBL" id="QOY52938.1"/>
    </source>
</evidence>
<accession>A0A7S7LXZ6</accession>
<gene>
    <name evidence="6" type="ORF">HUE88_04425</name>
</gene>
<evidence type="ECO:0000256" key="3">
    <source>
        <dbReference type="ARBA" id="ARBA00022692"/>
    </source>
</evidence>
<dbReference type="AlphaFoldDB" id="A0A7S7LXZ6"/>
<comment type="subcellular location">
    <subcellularLocation>
        <location evidence="1">Cell outer membrane</location>
    </subcellularLocation>
</comment>
<dbReference type="InterPro" id="IPR051906">
    <property type="entry name" value="TolC-like"/>
</dbReference>
<dbReference type="EMBL" id="CP054492">
    <property type="protein sequence ID" value="QOY52938.1"/>
    <property type="molecule type" value="Genomic_DNA"/>
</dbReference>
<keyword evidence="2" id="KW-1134">Transmembrane beta strand</keyword>
<dbReference type="KEGG" id="sbal:HUE88_04425"/>
<protein>
    <submittedName>
        <fullName evidence="6">TolC family protein</fullName>
    </submittedName>
</protein>
<dbReference type="RefSeq" id="WP_194371457.1">
    <property type="nucleotide sequence ID" value="NZ_CP054492.1"/>
</dbReference>
<sequence length="457" mass="53841">MIRKIIILTSIVVYSVLSQELFTEDEIKKYMTHENPYVYTSLGKKYIYEQKLNYAMGEYDTNVLAKYEDKEYPVSYGKYYTIGLEKPLENGVDMSVSYRYADGTQEYNNIKTSQDGELILGIKVPVISLFSQIDKRRLNVGLASNDVVKTDFQYKESMRSLYYNITQNYYKLLYLRSLCEIYKRLLLKVEKRYAFLEQGVEKGNVSEMKLIELKQQVINAEQMVISADTNYNNQFMNFIKFINLSKKNFDEKYILPELPKIEATNIEFDNAMNIALQNRVDLKIFNNEIQKVNLKQKYTQLLKYPDLHVGLYGVYDMKDDSEHYDQTGFKVTLNMSFPIEQSKYSANNLENKYSLTLLDADKKRLFLELETNLKNIIFSLYALEKNIEKSQNELELIKKLENMEKKKYDLGSSTLFMLNQREIQTIETEKKLLKNTLEYLLIYQEYINETNLYSAGS</sequence>
<dbReference type="PANTHER" id="PTHR30026:SF20">
    <property type="entry name" value="OUTER MEMBRANE PROTEIN TOLC"/>
    <property type="match status" value="1"/>
</dbReference>
<evidence type="ECO:0000256" key="5">
    <source>
        <dbReference type="ARBA" id="ARBA00023237"/>
    </source>
</evidence>
<name>A0A7S7LXZ6_9BACT</name>
<evidence type="ECO:0000256" key="1">
    <source>
        <dbReference type="ARBA" id="ARBA00004442"/>
    </source>
</evidence>
<dbReference type="Proteomes" id="UP000593994">
    <property type="component" value="Chromosome"/>
</dbReference>
<organism evidence="6 7">
    <name type="scientific">Candidatus Sulfurimonas baltica</name>
    <dbReference type="NCBI Taxonomy" id="2740404"/>
    <lineage>
        <taxon>Bacteria</taxon>
        <taxon>Pseudomonadati</taxon>
        <taxon>Campylobacterota</taxon>
        <taxon>Epsilonproteobacteria</taxon>
        <taxon>Campylobacterales</taxon>
        <taxon>Sulfurimonadaceae</taxon>
        <taxon>Sulfurimonas</taxon>
    </lineage>
</organism>
<evidence type="ECO:0000313" key="7">
    <source>
        <dbReference type="Proteomes" id="UP000593994"/>
    </source>
</evidence>
<keyword evidence="7" id="KW-1185">Reference proteome</keyword>
<dbReference type="GO" id="GO:0015288">
    <property type="term" value="F:porin activity"/>
    <property type="evidence" value="ECO:0007669"/>
    <property type="project" value="TreeGrafter"/>
</dbReference>
<proteinExistence type="predicted"/>
<evidence type="ECO:0000256" key="4">
    <source>
        <dbReference type="ARBA" id="ARBA00023136"/>
    </source>
</evidence>
<evidence type="ECO:0000256" key="2">
    <source>
        <dbReference type="ARBA" id="ARBA00022452"/>
    </source>
</evidence>
<dbReference type="SUPFAM" id="SSF56954">
    <property type="entry name" value="Outer membrane efflux proteins (OEP)"/>
    <property type="match status" value="1"/>
</dbReference>
<dbReference type="Gene3D" id="1.20.1600.10">
    <property type="entry name" value="Outer membrane efflux proteins (OEP)"/>
    <property type="match status" value="1"/>
</dbReference>
<dbReference type="PANTHER" id="PTHR30026">
    <property type="entry name" value="OUTER MEMBRANE PROTEIN TOLC"/>
    <property type="match status" value="1"/>
</dbReference>
<dbReference type="GO" id="GO:0015562">
    <property type="term" value="F:efflux transmembrane transporter activity"/>
    <property type="evidence" value="ECO:0007669"/>
    <property type="project" value="InterPro"/>
</dbReference>
<keyword evidence="5" id="KW-0998">Cell outer membrane</keyword>
<keyword evidence="3" id="KW-0812">Transmembrane</keyword>
<dbReference type="GO" id="GO:0009279">
    <property type="term" value="C:cell outer membrane"/>
    <property type="evidence" value="ECO:0007669"/>
    <property type="project" value="UniProtKB-SubCell"/>
</dbReference>
<reference evidence="6 7" key="1">
    <citation type="submission" date="2020-05" db="EMBL/GenBank/DDBJ databases">
        <title>Sulfurimonas marisnigri, sp. nov., and Sulfurimonas baltica, sp. nov., manganese oxide reducing chemolithoautotrophs of the class Epsilonproteobacteria isolated from the pelagic redoxclines of the Black and Baltic Seas and emended description of the genus Sulfurimonas.</title>
        <authorList>
            <person name="Henkel J.V."/>
            <person name="Laudan C."/>
            <person name="Werner J."/>
            <person name="Neu T."/>
            <person name="Plewe S."/>
            <person name="Sproer C."/>
            <person name="Bunk B."/>
            <person name="Schulz-Vogt H.N."/>
        </authorList>
    </citation>
    <scope>NUCLEOTIDE SEQUENCE [LARGE SCALE GENOMIC DNA]</scope>
    <source>
        <strain evidence="6 7">GD2</strain>
    </source>
</reference>
<keyword evidence="4" id="KW-0472">Membrane</keyword>
<dbReference type="GO" id="GO:1990281">
    <property type="term" value="C:efflux pump complex"/>
    <property type="evidence" value="ECO:0007669"/>
    <property type="project" value="TreeGrafter"/>
</dbReference>